<dbReference type="PATRIC" id="fig|443610.3.peg.3643"/>
<evidence type="ECO:0000256" key="1">
    <source>
        <dbReference type="ARBA" id="ARBA00012404"/>
    </source>
</evidence>
<dbReference type="InterPro" id="IPR002701">
    <property type="entry name" value="CM_II_prokaryot"/>
</dbReference>
<keyword evidence="5" id="KW-1185">Reference proteome</keyword>
<dbReference type="SMART" id="SM00830">
    <property type="entry name" value="CM_2"/>
    <property type="match status" value="1"/>
</dbReference>
<dbReference type="Gene3D" id="1.20.59.10">
    <property type="entry name" value="Chorismate mutase"/>
    <property type="match status" value="1"/>
</dbReference>
<dbReference type="PANTHER" id="PTHR38041">
    <property type="entry name" value="CHORISMATE MUTASE"/>
    <property type="match status" value="1"/>
</dbReference>
<dbReference type="GO" id="GO:0009697">
    <property type="term" value="P:salicylic acid biosynthetic process"/>
    <property type="evidence" value="ECO:0007669"/>
    <property type="project" value="TreeGrafter"/>
</dbReference>
<name>A0A0F5FX84_9HYPH</name>
<feature type="domain" description="Chorismate mutase" evidence="3">
    <location>
        <begin position="7"/>
        <end position="97"/>
    </location>
</feature>
<comment type="caution">
    <text evidence="4">The sequence shown here is derived from an EMBL/GenBank/DDBJ whole genome shotgun (WGS) entry which is preliminary data.</text>
</comment>
<dbReference type="InterPro" id="IPR036263">
    <property type="entry name" value="Chorismate_II_sf"/>
</dbReference>
<dbReference type="AlphaFoldDB" id="A0A0F5FX84"/>
<protein>
    <recommendedName>
        <fullName evidence="1">chorismate mutase</fullName>
        <ecNumber evidence="1">5.4.99.5</ecNumber>
    </recommendedName>
</protein>
<evidence type="ECO:0000256" key="2">
    <source>
        <dbReference type="ARBA" id="ARBA00023235"/>
    </source>
</evidence>
<organism evidence="4 5">
    <name type="scientific">Devosia geojensis</name>
    <dbReference type="NCBI Taxonomy" id="443610"/>
    <lineage>
        <taxon>Bacteria</taxon>
        <taxon>Pseudomonadati</taxon>
        <taxon>Pseudomonadota</taxon>
        <taxon>Alphaproteobacteria</taxon>
        <taxon>Hyphomicrobiales</taxon>
        <taxon>Devosiaceae</taxon>
        <taxon>Devosia</taxon>
    </lineage>
</organism>
<gene>
    <name evidence="4" type="ORF">VE25_05455</name>
</gene>
<dbReference type="STRING" id="443610.VE25_05455"/>
<dbReference type="InterPro" id="IPR036979">
    <property type="entry name" value="CM_dom_sf"/>
</dbReference>
<dbReference type="RefSeq" id="WP_046107584.1">
    <property type="nucleotide sequence ID" value="NZ_JZEX01000058.1"/>
</dbReference>
<dbReference type="Proteomes" id="UP000033632">
    <property type="component" value="Unassembled WGS sequence"/>
</dbReference>
<dbReference type="EMBL" id="JZEX01000058">
    <property type="protein sequence ID" value="KKB12787.1"/>
    <property type="molecule type" value="Genomic_DNA"/>
</dbReference>
<evidence type="ECO:0000313" key="4">
    <source>
        <dbReference type="EMBL" id="KKB12787.1"/>
    </source>
</evidence>
<sequence length="104" mass="12252">MTAAKLPEECQTKDDVRAEIDRIDQALLALFAERHQYVTRMAQIKTDPHEAYDKARIESIIEKQRERALGLDLDEDQAELIWRTLIDWNINYEKGIIVARRRSQ</sequence>
<evidence type="ECO:0000259" key="3">
    <source>
        <dbReference type="PROSITE" id="PS51168"/>
    </source>
</evidence>
<proteinExistence type="predicted"/>
<dbReference type="Pfam" id="PF01817">
    <property type="entry name" value="CM_2"/>
    <property type="match status" value="1"/>
</dbReference>
<dbReference type="GO" id="GO:0004106">
    <property type="term" value="F:chorismate mutase activity"/>
    <property type="evidence" value="ECO:0007669"/>
    <property type="project" value="UniProtKB-EC"/>
</dbReference>
<dbReference type="InterPro" id="IPR051331">
    <property type="entry name" value="Chorismate_mutase-related"/>
</dbReference>
<dbReference type="EC" id="5.4.99.5" evidence="1"/>
<accession>A0A0F5FX84</accession>
<keyword evidence="2" id="KW-0413">Isomerase</keyword>
<dbReference type="PROSITE" id="PS51168">
    <property type="entry name" value="CHORISMATE_MUT_2"/>
    <property type="match status" value="1"/>
</dbReference>
<evidence type="ECO:0000313" key="5">
    <source>
        <dbReference type="Proteomes" id="UP000033632"/>
    </source>
</evidence>
<dbReference type="SUPFAM" id="SSF48600">
    <property type="entry name" value="Chorismate mutase II"/>
    <property type="match status" value="1"/>
</dbReference>
<dbReference type="PANTHER" id="PTHR38041:SF1">
    <property type="entry name" value="CHORISMATE MUTASE"/>
    <property type="match status" value="1"/>
</dbReference>
<dbReference type="GO" id="GO:0046417">
    <property type="term" value="P:chorismate metabolic process"/>
    <property type="evidence" value="ECO:0007669"/>
    <property type="project" value="InterPro"/>
</dbReference>
<reference evidence="4 5" key="1">
    <citation type="submission" date="2015-03" db="EMBL/GenBank/DDBJ databases">
        <authorList>
            <person name="Hassan Y.I."/>
            <person name="Lepp D."/>
            <person name="Li X.-Z."/>
            <person name="Zhou T."/>
        </authorList>
    </citation>
    <scope>NUCLEOTIDE SEQUENCE [LARGE SCALE GENOMIC DNA]</scope>
    <source>
        <strain evidence="4 5">BD-c194</strain>
    </source>
</reference>
<dbReference type="OrthoDB" id="514491at2"/>